<evidence type="ECO:0000256" key="1">
    <source>
        <dbReference type="SAM" id="MobiDB-lite"/>
    </source>
</evidence>
<reference evidence="2 3" key="1">
    <citation type="submission" date="2018-08" db="EMBL/GenBank/DDBJ databases">
        <title>Fulvimarina sp. 85, whole genome shotgun sequence.</title>
        <authorList>
            <person name="Tuo L."/>
        </authorList>
    </citation>
    <scope>NUCLEOTIDE SEQUENCE [LARGE SCALE GENOMIC DNA]</scope>
    <source>
        <strain evidence="2 3">85</strain>
    </source>
</reference>
<proteinExistence type="predicted"/>
<organism evidence="2 3">
    <name type="scientific">Fulvimarina endophytica</name>
    <dbReference type="NCBI Taxonomy" id="2293836"/>
    <lineage>
        <taxon>Bacteria</taxon>
        <taxon>Pseudomonadati</taxon>
        <taxon>Pseudomonadota</taxon>
        <taxon>Alphaproteobacteria</taxon>
        <taxon>Hyphomicrobiales</taxon>
        <taxon>Aurantimonadaceae</taxon>
        <taxon>Fulvimarina</taxon>
    </lineage>
</organism>
<protein>
    <submittedName>
        <fullName evidence="2">Uncharacterized protein</fullName>
    </submittedName>
</protein>
<dbReference type="AlphaFoldDB" id="A0A371X732"/>
<dbReference type="EMBL" id="QURL01000002">
    <property type="protein sequence ID" value="RFC65035.1"/>
    <property type="molecule type" value="Genomic_DNA"/>
</dbReference>
<evidence type="ECO:0000313" key="3">
    <source>
        <dbReference type="Proteomes" id="UP000264310"/>
    </source>
</evidence>
<gene>
    <name evidence="2" type="ORF">DYI37_03990</name>
</gene>
<comment type="caution">
    <text evidence="2">The sequence shown here is derived from an EMBL/GenBank/DDBJ whole genome shotgun (WGS) entry which is preliminary data.</text>
</comment>
<feature type="region of interest" description="Disordered" evidence="1">
    <location>
        <begin position="1"/>
        <end position="21"/>
    </location>
</feature>
<dbReference type="Proteomes" id="UP000264310">
    <property type="component" value="Unassembled WGS sequence"/>
</dbReference>
<accession>A0A371X732</accession>
<name>A0A371X732_9HYPH</name>
<evidence type="ECO:0000313" key="2">
    <source>
        <dbReference type="EMBL" id="RFC65035.1"/>
    </source>
</evidence>
<sequence>MTRRAPTPLPPPTMEERAAAAEAARAMRAVIADHSKLGDPMVGHVDLSQPKRAYWFKSWRSMPGLMLMNGRYSHACLPGWEYRRSEILSELIPDLDALAERGERPTEATS</sequence>
<keyword evidence="3" id="KW-1185">Reference proteome</keyword>